<dbReference type="RefSeq" id="WP_302110011.1">
    <property type="nucleotide sequence ID" value="NZ_JAUKTR010000003.1"/>
</dbReference>
<evidence type="ECO:0000259" key="2">
    <source>
        <dbReference type="Pfam" id="PF00144"/>
    </source>
</evidence>
<dbReference type="EMBL" id="JAUKTR010000003">
    <property type="protein sequence ID" value="MDO1559582.1"/>
    <property type="molecule type" value="Genomic_DNA"/>
</dbReference>
<dbReference type="InterPro" id="IPR050491">
    <property type="entry name" value="AmpC-like"/>
</dbReference>
<keyword evidence="3" id="KW-0378">Hydrolase</keyword>
<dbReference type="InterPro" id="IPR012338">
    <property type="entry name" value="Beta-lactam/transpept-like"/>
</dbReference>
<dbReference type="GO" id="GO:0016787">
    <property type="term" value="F:hydrolase activity"/>
    <property type="evidence" value="ECO:0007669"/>
    <property type="project" value="UniProtKB-KW"/>
</dbReference>
<reference evidence="3" key="1">
    <citation type="submission" date="2023-07" db="EMBL/GenBank/DDBJ databases">
        <title>Brevundimonas soil sp. nov., isolated from the soil of chemical plant.</title>
        <authorList>
            <person name="Wu N."/>
        </authorList>
    </citation>
    <scope>NUCLEOTIDE SEQUENCE</scope>
    <source>
        <strain evidence="3">XZ-24</strain>
    </source>
</reference>
<accession>A0ABT8SQD8</accession>
<protein>
    <submittedName>
        <fullName evidence="3">Serine hydrolase domain-containing protein</fullName>
        <ecNumber evidence="3">3.1.1.103</ecNumber>
    </submittedName>
</protein>
<evidence type="ECO:0000313" key="3">
    <source>
        <dbReference type="EMBL" id="MDO1559582.1"/>
    </source>
</evidence>
<keyword evidence="4" id="KW-1185">Reference proteome</keyword>
<evidence type="ECO:0000256" key="1">
    <source>
        <dbReference type="SAM" id="SignalP"/>
    </source>
</evidence>
<dbReference type="EC" id="3.1.1.103" evidence="3"/>
<dbReference type="SUPFAM" id="SSF56601">
    <property type="entry name" value="beta-lactamase/transpeptidase-like"/>
    <property type="match status" value="1"/>
</dbReference>
<proteinExistence type="predicted"/>
<keyword evidence="1" id="KW-0732">Signal</keyword>
<dbReference type="Pfam" id="PF00144">
    <property type="entry name" value="Beta-lactamase"/>
    <property type="match status" value="1"/>
</dbReference>
<dbReference type="InterPro" id="IPR001466">
    <property type="entry name" value="Beta-lactam-related"/>
</dbReference>
<comment type="caution">
    <text evidence="3">The sequence shown here is derived from an EMBL/GenBank/DDBJ whole genome shotgun (WGS) entry which is preliminary data.</text>
</comment>
<feature type="chain" id="PRO_5046118769" evidence="1">
    <location>
        <begin position="24"/>
        <end position="371"/>
    </location>
</feature>
<feature type="domain" description="Beta-lactamase-related" evidence="2">
    <location>
        <begin position="34"/>
        <end position="346"/>
    </location>
</feature>
<sequence length="371" mass="39971">MDRRAVLAAGLGLAVLPTSGAWAQAGGALPGAAQLEQALSASGRGAAVWIAGAGVAEPYGAAAGLADVQAGRPMTVDTPLRIASNAKIFTAATVLRLWEQGRIDLDAPIGPLISPDLGALLRADGYDTSAITVRHLLSHSGGLYDHGSDPRFIQAVLADPQHHWTRAELLGLMVEYADPPTPPGVRWRYSDGGYILLGDIIERITGLNLGQAVRRELRFDRLGLDGSWWEVMEGQPATAQDRAPQALGSIDARDIHASMDLYGGGGLVMSAKDLATFFAALWEGRVFDRPETLQEMLWQGSHERADHYRLGVFVAERDGRRWYWHSGFWGTFVAYSPDLRVAMSGVTVNQDAFIRTKTLVEQALGGPPMNP</sequence>
<dbReference type="Gene3D" id="3.40.710.10">
    <property type="entry name" value="DD-peptidase/beta-lactamase superfamily"/>
    <property type="match status" value="1"/>
</dbReference>
<feature type="signal peptide" evidence="1">
    <location>
        <begin position="1"/>
        <end position="23"/>
    </location>
</feature>
<name>A0ABT8SQD8_9CAUL</name>
<evidence type="ECO:0000313" key="4">
    <source>
        <dbReference type="Proteomes" id="UP001169063"/>
    </source>
</evidence>
<organism evidence="3 4">
    <name type="scientific">Peiella sedimenti</name>
    <dbReference type="NCBI Taxonomy" id="3061083"/>
    <lineage>
        <taxon>Bacteria</taxon>
        <taxon>Pseudomonadati</taxon>
        <taxon>Pseudomonadota</taxon>
        <taxon>Alphaproteobacteria</taxon>
        <taxon>Caulobacterales</taxon>
        <taxon>Caulobacteraceae</taxon>
        <taxon>Peiella</taxon>
    </lineage>
</organism>
<dbReference type="PANTHER" id="PTHR46825">
    <property type="entry name" value="D-ALANYL-D-ALANINE-CARBOXYPEPTIDASE/ENDOPEPTIDASE AMPH"/>
    <property type="match status" value="1"/>
</dbReference>
<dbReference type="Proteomes" id="UP001169063">
    <property type="component" value="Unassembled WGS sequence"/>
</dbReference>
<dbReference type="PANTHER" id="PTHR46825:SF7">
    <property type="entry name" value="D-ALANYL-D-ALANINE CARBOXYPEPTIDASE"/>
    <property type="match status" value="1"/>
</dbReference>
<gene>
    <name evidence="3" type="ORF">Q0812_09100</name>
</gene>